<feature type="domain" description="NmrA-like" evidence="1">
    <location>
        <begin position="2"/>
        <end position="242"/>
    </location>
</feature>
<comment type="caution">
    <text evidence="2">The sequence shown here is derived from an EMBL/GenBank/DDBJ whole genome shotgun (WGS) entry which is preliminary data.</text>
</comment>
<gene>
    <name evidence="2" type="ORF">AACH11_24030</name>
</gene>
<dbReference type="SUPFAM" id="SSF51735">
    <property type="entry name" value="NAD(P)-binding Rossmann-fold domains"/>
    <property type="match status" value="1"/>
</dbReference>
<evidence type="ECO:0000313" key="3">
    <source>
        <dbReference type="Proteomes" id="UP001368500"/>
    </source>
</evidence>
<dbReference type="PANTHER" id="PTHR43162:SF1">
    <property type="entry name" value="PRESTALK A DIFFERENTIATION PROTEIN A"/>
    <property type="match status" value="1"/>
</dbReference>
<keyword evidence="3" id="KW-1185">Reference proteome</keyword>
<organism evidence="2 3">
    <name type="scientific">Pseudaquabacterium rugosum</name>
    <dbReference type="NCBI Taxonomy" id="2984194"/>
    <lineage>
        <taxon>Bacteria</taxon>
        <taxon>Pseudomonadati</taxon>
        <taxon>Pseudomonadota</taxon>
        <taxon>Betaproteobacteria</taxon>
        <taxon>Burkholderiales</taxon>
        <taxon>Sphaerotilaceae</taxon>
        <taxon>Pseudaquabacterium</taxon>
    </lineage>
</organism>
<dbReference type="Gene3D" id="3.90.25.10">
    <property type="entry name" value="UDP-galactose 4-epimerase, domain 1"/>
    <property type="match status" value="1"/>
</dbReference>
<dbReference type="Pfam" id="PF05368">
    <property type="entry name" value="NmrA"/>
    <property type="match status" value="1"/>
</dbReference>
<dbReference type="PANTHER" id="PTHR43162">
    <property type="match status" value="1"/>
</dbReference>
<dbReference type="InterPro" id="IPR051604">
    <property type="entry name" value="Ergot_Alk_Oxidoreductase"/>
</dbReference>
<evidence type="ECO:0000259" key="1">
    <source>
        <dbReference type="Pfam" id="PF05368"/>
    </source>
</evidence>
<sequence>MSTVLVLGARGQVGSALVPLLQAAGHTVRQASSQARPVAGQVPVDLVSGRGLAEAMAGADAAFLMAPPGIVPQNRVLDPAIDAARAAGVGKVVLMTALGANADEAIPMRQSERRLEAAGLAWNVIRPNWFMQNFHTFWLQGLRDEGVLRLPLGTAQGSFIDAGDIAAVAAALLTRRDLDNQAFDLTGPQALDHDAVVAILSRVTGRSLRYEDIPPAVMRQGLLGAGLPADYVEFMLVILDAFKAGHAAGLTDAVERITGRAPRRFEDYAQAHRAAWLG</sequence>
<dbReference type="Gene3D" id="3.40.50.720">
    <property type="entry name" value="NAD(P)-binding Rossmann-like Domain"/>
    <property type="match status" value="1"/>
</dbReference>
<dbReference type="InterPro" id="IPR036291">
    <property type="entry name" value="NAD(P)-bd_dom_sf"/>
</dbReference>
<reference evidence="2 3" key="1">
    <citation type="submission" date="2024-04" db="EMBL/GenBank/DDBJ databases">
        <title>Novel species of the genus Ideonella isolated from streams.</title>
        <authorList>
            <person name="Lu H."/>
        </authorList>
    </citation>
    <scope>NUCLEOTIDE SEQUENCE [LARGE SCALE GENOMIC DNA]</scope>
    <source>
        <strain evidence="2 3">BYS139W</strain>
    </source>
</reference>
<evidence type="ECO:0000313" key="2">
    <source>
        <dbReference type="EMBL" id="MEK8029037.1"/>
    </source>
</evidence>
<accession>A0ABU9BGF0</accession>
<dbReference type="Proteomes" id="UP001368500">
    <property type="component" value="Unassembled WGS sequence"/>
</dbReference>
<dbReference type="RefSeq" id="WP_341376825.1">
    <property type="nucleotide sequence ID" value="NZ_JBBUTF010000037.1"/>
</dbReference>
<proteinExistence type="predicted"/>
<dbReference type="EMBL" id="JBBUTF010000037">
    <property type="protein sequence ID" value="MEK8029037.1"/>
    <property type="molecule type" value="Genomic_DNA"/>
</dbReference>
<protein>
    <submittedName>
        <fullName evidence="2">NAD(P)H-binding protein</fullName>
    </submittedName>
</protein>
<name>A0ABU9BGF0_9BURK</name>
<dbReference type="InterPro" id="IPR008030">
    <property type="entry name" value="NmrA-like"/>
</dbReference>